<accession>A0A5N8WB21</accession>
<keyword evidence="10" id="KW-1185">Reference proteome</keyword>
<reference evidence="9 10" key="1">
    <citation type="submission" date="2019-07" db="EMBL/GenBank/DDBJ databases">
        <title>New species of Amycolatopsis and Streptomyces.</title>
        <authorList>
            <person name="Duangmal K."/>
            <person name="Teo W.F.A."/>
            <person name="Lipun K."/>
        </authorList>
    </citation>
    <scope>NUCLEOTIDE SEQUENCE [LARGE SCALE GENOMIC DNA]</scope>
    <source>
        <strain evidence="9 10">TISTR 2346</strain>
    </source>
</reference>
<dbReference type="InterPro" id="IPR029058">
    <property type="entry name" value="AB_hydrolase_fold"/>
</dbReference>
<keyword evidence="3" id="KW-0479">Metal-binding</keyword>
<keyword evidence="6" id="KW-0106">Calcium</keyword>
<dbReference type="SUPFAM" id="SSF53474">
    <property type="entry name" value="alpha/beta-Hydrolases"/>
    <property type="match status" value="1"/>
</dbReference>
<name>A0A5N8WB21_9ACTN</name>
<evidence type="ECO:0000256" key="8">
    <source>
        <dbReference type="SAM" id="SignalP"/>
    </source>
</evidence>
<comment type="caution">
    <text evidence="9">The sequence shown here is derived from an EMBL/GenBank/DDBJ whole genome shotgun (WGS) entry which is preliminary data.</text>
</comment>
<evidence type="ECO:0000256" key="3">
    <source>
        <dbReference type="ARBA" id="ARBA00022723"/>
    </source>
</evidence>
<keyword evidence="7" id="KW-1015">Disulfide bond</keyword>
<dbReference type="RefSeq" id="WP_152788312.1">
    <property type="nucleotide sequence ID" value="NZ_BAABEQ010000031.1"/>
</dbReference>
<evidence type="ECO:0000256" key="5">
    <source>
        <dbReference type="ARBA" id="ARBA00022801"/>
    </source>
</evidence>
<dbReference type="AlphaFoldDB" id="A0A5N8WB21"/>
<dbReference type="PANTHER" id="PTHR33938">
    <property type="entry name" value="FERULOYL ESTERASE B-RELATED"/>
    <property type="match status" value="1"/>
</dbReference>
<dbReference type="Pfam" id="PF07519">
    <property type="entry name" value="Tannase"/>
    <property type="match status" value="1"/>
</dbReference>
<protein>
    <submittedName>
        <fullName evidence="9">Tannase/feruloyl esterase family alpha/beta hydrolase</fullName>
    </submittedName>
</protein>
<evidence type="ECO:0000313" key="10">
    <source>
        <dbReference type="Proteomes" id="UP000326979"/>
    </source>
</evidence>
<keyword evidence="4 8" id="KW-0732">Signal</keyword>
<dbReference type="PANTHER" id="PTHR33938:SF15">
    <property type="entry name" value="FERULOYL ESTERASE B-RELATED"/>
    <property type="match status" value="1"/>
</dbReference>
<comment type="similarity">
    <text evidence="1">Belongs to the tannase family.</text>
</comment>
<proteinExistence type="inferred from homology"/>
<evidence type="ECO:0000256" key="4">
    <source>
        <dbReference type="ARBA" id="ARBA00022729"/>
    </source>
</evidence>
<dbReference type="GO" id="GO:0046872">
    <property type="term" value="F:metal ion binding"/>
    <property type="evidence" value="ECO:0007669"/>
    <property type="project" value="UniProtKB-KW"/>
</dbReference>
<organism evidence="9 10">
    <name type="scientific">Streptomyces phyllanthi</name>
    <dbReference type="NCBI Taxonomy" id="1803180"/>
    <lineage>
        <taxon>Bacteria</taxon>
        <taxon>Bacillati</taxon>
        <taxon>Actinomycetota</taxon>
        <taxon>Actinomycetes</taxon>
        <taxon>Kitasatosporales</taxon>
        <taxon>Streptomycetaceae</taxon>
        <taxon>Streptomyces</taxon>
    </lineage>
</organism>
<keyword evidence="5 9" id="KW-0378">Hydrolase</keyword>
<evidence type="ECO:0000313" key="9">
    <source>
        <dbReference type="EMBL" id="MPY43335.1"/>
    </source>
</evidence>
<dbReference type="Proteomes" id="UP000326979">
    <property type="component" value="Unassembled WGS sequence"/>
</dbReference>
<dbReference type="OrthoDB" id="176867at2"/>
<sequence>MKPPRSRARSWSAALAGLALTIGLTALAPAGQAVSPAPGEPVRSCAGLTELAFTDGTRVTSAEQTDGTPAICRVRLTVPESVNIAVSLPVNDWNGRFQGVGGGGYAGFLTPPDDAAKAGYAAASTDTGHTGSPLSGAWAWSPTGMKQNLITDFARRSVHEMTVKGKAVTEAYYGQAPNHSYWNGCSTGGRQGLMEAQRHPGDYDGVLSAAPAINWDRFIPSELWPQIVMRESGHVVSPCTFEAVNKAVVAACDGEDGVTDGIVDPLACRFDPSKLIGEETACGTITAEDAAVVKKIWQGPRRRNGSFLWYGLTPGTSFAGLAGSTPTGEAAPFPITTDWFTYWLAKDPDFDWRTVTTADFADYFAQSRAEYHDVIGTDDPDLGSFRDGGGKLIVWHGWADQLIFPQGTIDYFGRLTAEMGGQARTERFARLFMAPGVAHCAGGPGAAPADPLAALVKWVEEGEAPKTLLGRNGDLTRPLCRWPAVPRYTGGGSTDDAANFRCTATYGK</sequence>
<evidence type="ECO:0000256" key="6">
    <source>
        <dbReference type="ARBA" id="ARBA00022837"/>
    </source>
</evidence>
<evidence type="ECO:0000256" key="1">
    <source>
        <dbReference type="ARBA" id="ARBA00006249"/>
    </source>
</evidence>
<evidence type="ECO:0000256" key="7">
    <source>
        <dbReference type="ARBA" id="ARBA00023157"/>
    </source>
</evidence>
<dbReference type="EMBL" id="VJZE01000218">
    <property type="protein sequence ID" value="MPY43335.1"/>
    <property type="molecule type" value="Genomic_DNA"/>
</dbReference>
<dbReference type="GO" id="GO:0052689">
    <property type="term" value="F:carboxylic ester hydrolase activity"/>
    <property type="evidence" value="ECO:0007669"/>
    <property type="project" value="UniProtKB-KW"/>
</dbReference>
<dbReference type="InterPro" id="IPR011118">
    <property type="entry name" value="Tannase/feruloyl_esterase"/>
</dbReference>
<feature type="chain" id="PRO_5039174335" evidence="8">
    <location>
        <begin position="29"/>
        <end position="508"/>
    </location>
</feature>
<evidence type="ECO:0000256" key="2">
    <source>
        <dbReference type="ARBA" id="ARBA00022487"/>
    </source>
</evidence>
<gene>
    <name evidence="9" type="ORF">FNH04_26500</name>
</gene>
<keyword evidence="2" id="KW-0719">Serine esterase</keyword>
<feature type="signal peptide" evidence="8">
    <location>
        <begin position="1"/>
        <end position="28"/>
    </location>
</feature>